<reference evidence="2 3" key="1">
    <citation type="submission" date="2018-11" db="EMBL/GenBank/DDBJ databases">
        <title>Sequencing the genomes of 1000 actinobacteria strains.</title>
        <authorList>
            <person name="Klenk H.-P."/>
        </authorList>
    </citation>
    <scope>NUCLEOTIDE SEQUENCE [LARGE SCALE GENOMIC DNA]</scope>
    <source>
        <strain evidence="2 3">DSM 44780</strain>
    </source>
</reference>
<dbReference type="AlphaFoldDB" id="A0A8G1UAE2"/>
<feature type="compositionally biased region" description="Basic and acidic residues" evidence="1">
    <location>
        <begin position="197"/>
        <end position="207"/>
    </location>
</feature>
<dbReference type="EMBL" id="RJVJ01000003">
    <property type="protein sequence ID" value="ROR35807.1"/>
    <property type="molecule type" value="Genomic_DNA"/>
</dbReference>
<feature type="compositionally biased region" description="Low complexity" evidence="1">
    <location>
        <begin position="80"/>
        <end position="92"/>
    </location>
</feature>
<organism evidence="2 3">
    <name type="scientific">Kitasatospora cineracea</name>
    <dbReference type="NCBI Taxonomy" id="88074"/>
    <lineage>
        <taxon>Bacteria</taxon>
        <taxon>Bacillati</taxon>
        <taxon>Actinomycetota</taxon>
        <taxon>Actinomycetes</taxon>
        <taxon>Kitasatosporales</taxon>
        <taxon>Streptomycetaceae</taxon>
        <taxon>Kitasatospora</taxon>
    </lineage>
</organism>
<feature type="region of interest" description="Disordered" evidence="1">
    <location>
        <begin position="1"/>
        <end position="20"/>
    </location>
</feature>
<name>A0A8G1UAE2_9ACTN</name>
<evidence type="ECO:0000313" key="3">
    <source>
        <dbReference type="Proteomes" id="UP000267408"/>
    </source>
</evidence>
<comment type="caution">
    <text evidence="2">The sequence shown here is derived from an EMBL/GenBank/DDBJ whole genome shotgun (WGS) entry which is preliminary data.</text>
</comment>
<protein>
    <submittedName>
        <fullName evidence="2">Uncharacterized protein</fullName>
    </submittedName>
</protein>
<feature type="compositionally biased region" description="Low complexity" evidence="1">
    <location>
        <begin position="153"/>
        <end position="170"/>
    </location>
</feature>
<evidence type="ECO:0000256" key="1">
    <source>
        <dbReference type="SAM" id="MobiDB-lite"/>
    </source>
</evidence>
<gene>
    <name evidence="2" type="ORF">EDD39_7471</name>
</gene>
<dbReference type="Proteomes" id="UP000267408">
    <property type="component" value="Unassembled WGS sequence"/>
</dbReference>
<accession>A0A8G1UAE2</accession>
<evidence type="ECO:0000313" key="2">
    <source>
        <dbReference type="EMBL" id="ROR35807.1"/>
    </source>
</evidence>
<feature type="compositionally biased region" description="Basic and acidic residues" evidence="1">
    <location>
        <begin position="171"/>
        <end position="187"/>
    </location>
</feature>
<sequence length="242" mass="25155">MRLTRGGATVECPQARPSPEYRLATARGRRLDPYGAQAAAAGGAARAAVVAFTPAGHPARLGRRRGSGTVGTGPGRTADRGGAAAGAAAQDGAADRGRVPKARAGGDQPLHPAHLPGRGHPVHQVRPRAQAARTSGDHPRQRPVVHLVRQRRPVPAGPRRALRPPAGLDPRQPRVHELPGARSEEALVRLTSGPGRHPADGTGRHPADGTGRCRTRPAAPCSQHPRRPRHARPAPELPGTGA</sequence>
<proteinExistence type="predicted"/>
<feature type="region of interest" description="Disordered" evidence="1">
    <location>
        <begin position="55"/>
        <end position="242"/>
    </location>
</feature>